<evidence type="ECO:0000256" key="2">
    <source>
        <dbReference type="SAM" id="SignalP"/>
    </source>
</evidence>
<comment type="caution">
    <text evidence="3">The sequence shown here is derived from an EMBL/GenBank/DDBJ whole genome shotgun (WGS) entry which is preliminary data.</text>
</comment>
<dbReference type="AlphaFoldDB" id="A0A936YV83"/>
<feature type="signal peptide" evidence="2">
    <location>
        <begin position="1"/>
        <end position="25"/>
    </location>
</feature>
<reference evidence="3 4" key="1">
    <citation type="journal article" date="2017" name="Int. J. Syst. Evol. Microbiol.">
        <title>Ramlibacter monticola sp. nov., isolated from forest soil.</title>
        <authorList>
            <person name="Chaudhary D.K."/>
            <person name="Kim J."/>
        </authorList>
    </citation>
    <scope>NUCLEOTIDE SEQUENCE [LARGE SCALE GENOMIC DNA]</scope>
    <source>
        <strain evidence="3 4">KACC 19175</strain>
    </source>
</reference>
<evidence type="ECO:0000256" key="1">
    <source>
        <dbReference type="SAM" id="MobiDB-lite"/>
    </source>
</evidence>
<proteinExistence type="predicted"/>
<evidence type="ECO:0000313" key="3">
    <source>
        <dbReference type="EMBL" id="MBL0389676.1"/>
    </source>
</evidence>
<sequence>MTRKTLLAAALAAGSLMGVVSAAHAVPAVVANSGTTVYTYPAQTVLVQPAPPAPISEPFPAPREGYVWAPGHYEWRNGQYVWMGGEWMTARPGFAWRAGHWEQRDDGQWQFVAGHWMRGDDYAYYERDGRRGPFGDRDGDGVINRDDRFPRDSSRY</sequence>
<evidence type="ECO:0000313" key="4">
    <source>
        <dbReference type="Proteomes" id="UP000599109"/>
    </source>
</evidence>
<keyword evidence="4" id="KW-1185">Reference proteome</keyword>
<dbReference type="RefSeq" id="WP_201672280.1">
    <property type="nucleotide sequence ID" value="NZ_JAEQNE010000001.1"/>
</dbReference>
<dbReference type="EMBL" id="JAEQNE010000001">
    <property type="protein sequence ID" value="MBL0389676.1"/>
    <property type="molecule type" value="Genomic_DNA"/>
</dbReference>
<gene>
    <name evidence="3" type="ORF">JJ685_00830</name>
</gene>
<feature type="region of interest" description="Disordered" evidence="1">
    <location>
        <begin position="135"/>
        <end position="156"/>
    </location>
</feature>
<name>A0A936YV83_9BURK</name>
<keyword evidence="2" id="KW-0732">Signal</keyword>
<dbReference type="Proteomes" id="UP000599109">
    <property type="component" value="Unassembled WGS sequence"/>
</dbReference>
<organism evidence="3 4">
    <name type="scientific">Ramlibacter monticola</name>
    <dbReference type="NCBI Taxonomy" id="1926872"/>
    <lineage>
        <taxon>Bacteria</taxon>
        <taxon>Pseudomonadati</taxon>
        <taxon>Pseudomonadota</taxon>
        <taxon>Betaproteobacteria</taxon>
        <taxon>Burkholderiales</taxon>
        <taxon>Comamonadaceae</taxon>
        <taxon>Ramlibacter</taxon>
    </lineage>
</organism>
<dbReference type="Pfam" id="PF12779">
    <property type="entry name" value="WXXGXW"/>
    <property type="match status" value="2"/>
</dbReference>
<feature type="chain" id="PRO_5037922685" evidence="2">
    <location>
        <begin position="26"/>
        <end position="156"/>
    </location>
</feature>
<protein>
    <submittedName>
        <fullName evidence="3">YXWGXW repeat-containing protein</fullName>
    </submittedName>
</protein>
<accession>A0A936YV83</accession>
<dbReference type="InterPro" id="IPR024447">
    <property type="entry name" value="YXWGXW_rpt"/>
</dbReference>